<evidence type="ECO:0000313" key="23">
    <source>
        <dbReference type="Proteomes" id="UP000240883"/>
    </source>
</evidence>
<sequence>MAAPADAITSATPERLPRQTLQSPPVATPALQPSDLLSSPEDEASAFAFTPTHLHQLIESRNAASLHAFGGIAGLARGLRTDLKAGLSADEDILEGKVTLSSILSHDPNTDSSAQGFGHDGTTSITHPPAQQPLPRQRSTPASKPGAYTTRRTTFHTNATPRKPPKSFLRLLWLAYNDKLMFLLTISATISLTLGIYQSVSPPSPAQSDTAEEEEPGSNIEYIEGLAILLAIIVIVLATACNDFAKNAKFARLNARKAERTATVTRSGRHVTVSAADVAVGDVLHVEAGDVVPADGVLVEGFGVRCDESALTGEGGLVDKVCASVAAERQRGCCFILGGTKVETGVGSYLVLQVGANSSYGRIMMALQDEVEETPLQQRLGLIAKRIIQFGLVAGIVAFTVLLIRFLVDMDRIEGGAEAKGMAFLDVLILSITVVVIAVPEGLPLTVTLALAFATTRMLKDNNLVRILRSCETMGNATTICSDKTGTLTQNEMSVVAGTLGTSEEFADGSFTSTRRKTDDRSALPSAGNFIRSLPKAFRDLLEASFALNSTAIETSNPGEFIGSNTETALLKFGLIHLGMGPVSEERSNAEIVQMIPFDAKKKWMAVVVKLPTGRYRMLAKGASEVILENCSEVVRRDEQEELDIATETLTPEKMSQLDNAMQEYANRSLRVVAIAYKDFDDHPESPELSGLVFIGAFGIRDPLRPGVIEAVRSCQKAGVFVRMVTGDNFFTATAIAEECGIYTAGGVAMDGPTFRKLTPPQLDLVAPRLQVLARSTPDDKVRLVRHLKGLNEIVAVTGDGTNDALALKAADIGFSMGLSGTEVAKEASSIVLMDDNFASIAKSIGWGRAVNEAAKKFLQFQFTINISAGLLTVISAFVGGPDDSAFSVVQLLWINLIMDTFAALALATDFPTPGLMLKKPEPRTAPVLNTTMWKMIFGQAIYQIAVIFTLHYAGAQIFGYSSAEQLDQLQTMTFNIYVWMQFFNQTNSRRIDNNLNIFEGVHRNPWFMLVQAVTLAGQVVIVFVGGAAFHTTRLTGAQWGWSMLFGGLTIPIGVLLRLVPDEPLRAFALRVKRMIPAAWLRRRRIDAEPVAEKPSLARRLTRPAKKLFGSRSTVEGPAVNESHASQAGTVLPDVETYDLTGSIEAAKHGLEGPAGIEVHPDTRKDDPILFDACDGNLTPPSQNPESLRWMQVTKTE</sequence>
<keyword evidence="3" id="KW-0926">Vacuole</keyword>
<dbReference type="GO" id="GO:0005388">
    <property type="term" value="F:P-type calcium transporter activity"/>
    <property type="evidence" value="ECO:0007669"/>
    <property type="project" value="UniProtKB-EC"/>
</dbReference>
<evidence type="ECO:0000256" key="2">
    <source>
        <dbReference type="ARBA" id="ARBA00022448"/>
    </source>
</evidence>
<evidence type="ECO:0000256" key="6">
    <source>
        <dbReference type="ARBA" id="ARBA00022723"/>
    </source>
</evidence>
<feature type="region of interest" description="Disordered" evidence="18">
    <location>
        <begin position="1175"/>
        <end position="1197"/>
    </location>
</feature>
<dbReference type="Gene3D" id="2.70.150.10">
    <property type="entry name" value="Calcium-transporting ATPase, cytoplasmic transduction domain A"/>
    <property type="match status" value="1"/>
</dbReference>
<feature type="transmembrane region" description="Helical" evidence="17">
    <location>
        <begin position="220"/>
        <end position="240"/>
    </location>
</feature>
<dbReference type="Gene3D" id="3.40.1110.10">
    <property type="entry name" value="Calcium-transporting ATPase, cytoplasmic domain N"/>
    <property type="match status" value="1"/>
</dbReference>
<feature type="compositionally biased region" description="Polar residues" evidence="18">
    <location>
        <begin position="110"/>
        <end position="126"/>
    </location>
</feature>
<evidence type="ECO:0000256" key="1">
    <source>
        <dbReference type="ARBA" id="ARBA00004128"/>
    </source>
</evidence>
<dbReference type="SUPFAM" id="SSF81660">
    <property type="entry name" value="Metal cation-transporting ATPase, ATP-binding domain N"/>
    <property type="match status" value="1"/>
</dbReference>
<dbReference type="GO" id="GO:0016887">
    <property type="term" value="F:ATP hydrolysis activity"/>
    <property type="evidence" value="ECO:0007669"/>
    <property type="project" value="InterPro"/>
</dbReference>
<dbReference type="Gene3D" id="1.20.1110.10">
    <property type="entry name" value="Calcium-transporting ATPase, transmembrane domain"/>
    <property type="match status" value="1"/>
</dbReference>
<dbReference type="NCBIfam" id="TIGR01494">
    <property type="entry name" value="ATPase_P-type"/>
    <property type="match status" value="2"/>
</dbReference>
<evidence type="ECO:0000256" key="13">
    <source>
        <dbReference type="ARBA" id="ARBA00023065"/>
    </source>
</evidence>
<dbReference type="SFLD" id="SFLDF00027">
    <property type="entry name" value="p-type_atpase"/>
    <property type="match status" value="1"/>
</dbReference>
<dbReference type="Pfam" id="PF00122">
    <property type="entry name" value="E1-E2_ATPase"/>
    <property type="match status" value="1"/>
</dbReference>
<dbReference type="OrthoDB" id="3352408at2759"/>
<dbReference type="GO" id="GO:0005886">
    <property type="term" value="C:plasma membrane"/>
    <property type="evidence" value="ECO:0007669"/>
    <property type="project" value="TreeGrafter"/>
</dbReference>
<dbReference type="AlphaFoldDB" id="A0A2T2N418"/>
<dbReference type="SFLD" id="SFLDG00002">
    <property type="entry name" value="C1.7:_P-type_atpase_like"/>
    <property type="match status" value="1"/>
</dbReference>
<dbReference type="PRINTS" id="PR00121">
    <property type="entry name" value="NAKATPASE"/>
</dbReference>
<keyword evidence="2 17" id="KW-0813">Transport</keyword>
<dbReference type="GO" id="GO:0006874">
    <property type="term" value="P:intracellular calcium ion homeostasis"/>
    <property type="evidence" value="ECO:0007669"/>
    <property type="project" value="TreeGrafter"/>
</dbReference>
<dbReference type="PRINTS" id="PR00119">
    <property type="entry name" value="CATATPASE"/>
</dbReference>
<comment type="similarity">
    <text evidence="17">Belongs to the cation transport ATPase (P-type) (TC 3.A.3) family.</text>
</comment>
<feature type="transmembrane region" description="Helical" evidence="17">
    <location>
        <begin position="180"/>
        <end position="200"/>
    </location>
</feature>
<evidence type="ECO:0000256" key="11">
    <source>
        <dbReference type="ARBA" id="ARBA00022967"/>
    </source>
</evidence>
<evidence type="ECO:0000256" key="17">
    <source>
        <dbReference type="RuleBase" id="RU361146"/>
    </source>
</evidence>
<evidence type="ECO:0000256" key="12">
    <source>
        <dbReference type="ARBA" id="ARBA00022989"/>
    </source>
</evidence>
<keyword evidence="5 17" id="KW-0812">Transmembrane</keyword>
<keyword evidence="11" id="KW-1278">Translocase</keyword>
<organism evidence="22 23">
    <name type="scientific">Corynespora cassiicola Philippines</name>
    <dbReference type="NCBI Taxonomy" id="1448308"/>
    <lineage>
        <taxon>Eukaryota</taxon>
        <taxon>Fungi</taxon>
        <taxon>Dikarya</taxon>
        <taxon>Ascomycota</taxon>
        <taxon>Pezizomycotina</taxon>
        <taxon>Dothideomycetes</taxon>
        <taxon>Pleosporomycetidae</taxon>
        <taxon>Pleosporales</taxon>
        <taxon>Corynesporascaceae</taxon>
        <taxon>Corynespora</taxon>
    </lineage>
</organism>
<evidence type="ECO:0000256" key="14">
    <source>
        <dbReference type="ARBA" id="ARBA00023136"/>
    </source>
</evidence>
<dbReference type="SFLD" id="SFLDS00003">
    <property type="entry name" value="Haloacid_Dehalogenase"/>
    <property type="match status" value="1"/>
</dbReference>
<protein>
    <recommendedName>
        <fullName evidence="17">Calcium-transporting ATPase</fullName>
        <ecNumber evidence="17">7.2.2.10</ecNumber>
    </recommendedName>
</protein>
<comment type="function">
    <text evidence="16">This magnesium-dependent enzyme catalyzes the hydrolysis of ATP coupled with the transport of calcium. Transports the calcium to the vacuole and participates in the control of the cytosolic free calcium.</text>
</comment>
<dbReference type="NCBIfam" id="TIGR01517">
    <property type="entry name" value="ATPase-IIB_Ca"/>
    <property type="match status" value="1"/>
</dbReference>
<proteinExistence type="inferred from homology"/>
<dbReference type="GO" id="GO:0005774">
    <property type="term" value="C:vacuolar membrane"/>
    <property type="evidence" value="ECO:0007669"/>
    <property type="project" value="UniProtKB-SubCell"/>
</dbReference>
<dbReference type="InterPro" id="IPR023298">
    <property type="entry name" value="ATPase_P-typ_TM_dom_sf"/>
</dbReference>
<evidence type="ECO:0000259" key="20">
    <source>
        <dbReference type="Pfam" id="PF00689"/>
    </source>
</evidence>
<feature type="transmembrane region" description="Helical" evidence="17">
    <location>
        <begin position="892"/>
        <end position="911"/>
    </location>
</feature>
<name>A0A2T2N418_CORCC</name>
<keyword evidence="10" id="KW-0460">Magnesium</keyword>
<dbReference type="Pfam" id="PF13246">
    <property type="entry name" value="Cation_ATPase"/>
    <property type="match status" value="1"/>
</dbReference>
<dbReference type="InterPro" id="IPR023299">
    <property type="entry name" value="ATPase_P-typ_cyto_dom_N"/>
</dbReference>
<comment type="catalytic activity">
    <reaction evidence="15 17">
        <text>Ca(2+)(in) + ATP + H2O = Ca(2+)(out) + ADP + phosphate + H(+)</text>
        <dbReference type="Rhea" id="RHEA:18105"/>
        <dbReference type="ChEBI" id="CHEBI:15377"/>
        <dbReference type="ChEBI" id="CHEBI:15378"/>
        <dbReference type="ChEBI" id="CHEBI:29108"/>
        <dbReference type="ChEBI" id="CHEBI:30616"/>
        <dbReference type="ChEBI" id="CHEBI:43474"/>
        <dbReference type="ChEBI" id="CHEBI:456216"/>
        <dbReference type="EC" id="7.2.2.10"/>
    </reaction>
</comment>
<dbReference type="InterPro" id="IPR006068">
    <property type="entry name" value="ATPase_P-typ_cation-transptr_C"/>
</dbReference>
<dbReference type="Gene3D" id="3.40.50.1000">
    <property type="entry name" value="HAD superfamily/HAD-like"/>
    <property type="match status" value="1"/>
</dbReference>
<evidence type="ECO:0000256" key="16">
    <source>
        <dbReference type="ARBA" id="ARBA00059328"/>
    </source>
</evidence>
<dbReference type="SUPFAM" id="SSF56784">
    <property type="entry name" value="HAD-like"/>
    <property type="match status" value="1"/>
</dbReference>
<dbReference type="GO" id="GO:0046872">
    <property type="term" value="F:metal ion binding"/>
    <property type="evidence" value="ECO:0007669"/>
    <property type="project" value="UniProtKB-KW"/>
</dbReference>
<gene>
    <name evidence="22" type="ORF">BS50DRAFT_210884</name>
</gene>
<feature type="transmembrane region" description="Helical" evidence="17">
    <location>
        <begin position="428"/>
        <end position="454"/>
    </location>
</feature>
<feature type="domain" description="P-type ATPase A" evidence="19">
    <location>
        <begin position="258"/>
        <end position="367"/>
    </location>
</feature>
<dbReference type="EMBL" id="KZ678150">
    <property type="protein sequence ID" value="PSN60173.1"/>
    <property type="molecule type" value="Genomic_DNA"/>
</dbReference>
<evidence type="ECO:0000256" key="5">
    <source>
        <dbReference type="ARBA" id="ARBA00022692"/>
    </source>
</evidence>
<dbReference type="Pfam" id="PF00689">
    <property type="entry name" value="Cation_ATPase_C"/>
    <property type="match status" value="1"/>
</dbReference>
<evidence type="ECO:0000313" key="22">
    <source>
        <dbReference type="EMBL" id="PSN60173.1"/>
    </source>
</evidence>
<evidence type="ECO:0000256" key="15">
    <source>
        <dbReference type="ARBA" id="ARBA00048694"/>
    </source>
</evidence>
<dbReference type="InterPro" id="IPR023214">
    <property type="entry name" value="HAD_sf"/>
</dbReference>
<dbReference type="InterPro" id="IPR018303">
    <property type="entry name" value="ATPase_P-typ_P_site"/>
</dbReference>
<dbReference type="PANTHER" id="PTHR24093:SF369">
    <property type="entry name" value="CALCIUM-TRANSPORTING ATPASE"/>
    <property type="match status" value="1"/>
</dbReference>
<dbReference type="InterPro" id="IPR008250">
    <property type="entry name" value="ATPase_P-typ_transduc_dom_A_sf"/>
</dbReference>
<dbReference type="InterPro" id="IPR036412">
    <property type="entry name" value="HAD-like_sf"/>
</dbReference>
<keyword evidence="23" id="KW-1185">Reference proteome</keyword>
<dbReference type="InterPro" id="IPR006408">
    <property type="entry name" value="P-type_ATPase_IIB"/>
</dbReference>
<dbReference type="InterPro" id="IPR059000">
    <property type="entry name" value="ATPase_P-type_domA"/>
</dbReference>
<keyword evidence="9 17" id="KW-0067">ATP-binding</keyword>
<evidence type="ECO:0000256" key="8">
    <source>
        <dbReference type="ARBA" id="ARBA00022837"/>
    </source>
</evidence>
<dbReference type="FunFam" id="2.70.150.10:FF:000028">
    <property type="entry name" value="Calcium-transporting ATPase"/>
    <property type="match status" value="1"/>
</dbReference>
<feature type="compositionally biased region" description="Basic and acidic residues" evidence="18">
    <location>
        <begin position="1159"/>
        <end position="1168"/>
    </location>
</feature>
<feature type="region of interest" description="Disordered" evidence="18">
    <location>
        <begin position="1149"/>
        <end position="1168"/>
    </location>
</feature>
<dbReference type="FunFam" id="3.40.50.1000:FF:000018">
    <property type="entry name" value="Calcium-transporting ATPase"/>
    <property type="match status" value="1"/>
</dbReference>
<dbReference type="InterPro" id="IPR004014">
    <property type="entry name" value="ATPase_P-typ_cation-transptr_N"/>
</dbReference>
<feature type="transmembrane region" description="Helical" evidence="17">
    <location>
        <begin position="858"/>
        <end position="880"/>
    </location>
</feature>
<evidence type="ECO:0000256" key="7">
    <source>
        <dbReference type="ARBA" id="ARBA00022741"/>
    </source>
</evidence>
<feature type="domain" description="Cation-transporting P-type ATPase N-terminal" evidence="21">
    <location>
        <begin position="149"/>
        <end position="191"/>
    </location>
</feature>
<evidence type="ECO:0000256" key="3">
    <source>
        <dbReference type="ARBA" id="ARBA00022554"/>
    </source>
</evidence>
<keyword evidence="14 17" id="KW-0472">Membrane</keyword>
<keyword evidence="12 17" id="KW-1133">Transmembrane helix</keyword>
<comment type="function">
    <text evidence="17">Catalyzes the hydrolysis of ATP coupled with the transport of calcium.</text>
</comment>
<comment type="subcellular location">
    <subcellularLocation>
        <location evidence="17">Membrane</location>
        <topology evidence="17">Multi-pass membrane protein</topology>
    </subcellularLocation>
    <subcellularLocation>
        <location evidence="1">Vacuole membrane</location>
        <topology evidence="1">Multi-pass membrane protein</topology>
    </subcellularLocation>
</comment>
<keyword evidence="4 17" id="KW-0109">Calcium transport</keyword>
<evidence type="ECO:0000256" key="9">
    <source>
        <dbReference type="ARBA" id="ARBA00022840"/>
    </source>
</evidence>
<reference evidence="22 23" key="1">
    <citation type="journal article" date="2018" name="Front. Microbiol.">
        <title>Genome-Wide Analysis of Corynespora cassiicola Leaf Fall Disease Putative Effectors.</title>
        <authorList>
            <person name="Lopez D."/>
            <person name="Ribeiro S."/>
            <person name="Label P."/>
            <person name="Fumanal B."/>
            <person name="Venisse J.S."/>
            <person name="Kohler A."/>
            <person name="de Oliveira R.R."/>
            <person name="Labutti K."/>
            <person name="Lipzen A."/>
            <person name="Lail K."/>
            <person name="Bauer D."/>
            <person name="Ohm R.A."/>
            <person name="Barry K.W."/>
            <person name="Spatafora J."/>
            <person name="Grigoriev I.V."/>
            <person name="Martin F.M."/>
            <person name="Pujade-Renaud V."/>
        </authorList>
    </citation>
    <scope>NUCLEOTIDE SEQUENCE [LARGE SCALE GENOMIC DNA]</scope>
    <source>
        <strain evidence="22 23">Philippines</strain>
    </source>
</reference>
<dbReference type="STRING" id="1448308.A0A2T2N418"/>
<dbReference type="Proteomes" id="UP000240883">
    <property type="component" value="Unassembled WGS sequence"/>
</dbReference>
<dbReference type="SUPFAM" id="SSF81653">
    <property type="entry name" value="Calcium ATPase, transduction domain A"/>
    <property type="match status" value="1"/>
</dbReference>
<evidence type="ECO:0000259" key="19">
    <source>
        <dbReference type="Pfam" id="PF00122"/>
    </source>
</evidence>
<feature type="domain" description="Cation-transporting P-type ATPase C-terminal" evidence="20">
    <location>
        <begin position="885"/>
        <end position="1059"/>
    </location>
</feature>
<feature type="transmembrane region" description="Helical" evidence="17">
    <location>
        <begin position="1007"/>
        <end position="1030"/>
    </location>
</feature>
<feature type="transmembrane region" description="Helical" evidence="17">
    <location>
        <begin position="1042"/>
        <end position="1061"/>
    </location>
</feature>
<comment type="caution">
    <text evidence="17">Lacks conserved residue(s) required for the propagation of feature annotation.</text>
</comment>
<keyword evidence="8 17" id="KW-0106">Calcium</keyword>
<dbReference type="PANTHER" id="PTHR24093">
    <property type="entry name" value="CATION TRANSPORTING ATPASE"/>
    <property type="match status" value="1"/>
</dbReference>
<dbReference type="GO" id="GO:0005524">
    <property type="term" value="F:ATP binding"/>
    <property type="evidence" value="ECO:0007669"/>
    <property type="project" value="UniProtKB-KW"/>
</dbReference>
<evidence type="ECO:0000256" key="4">
    <source>
        <dbReference type="ARBA" id="ARBA00022568"/>
    </source>
</evidence>
<evidence type="ECO:0000259" key="21">
    <source>
        <dbReference type="Pfam" id="PF00690"/>
    </source>
</evidence>
<dbReference type="InterPro" id="IPR001757">
    <property type="entry name" value="P_typ_ATPase"/>
</dbReference>
<feature type="region of interest" description="Disordered" evidence="18">
    <location>
        <begin position="104"/>
        <end position="162"/>
    </location>
</feature>
<accession>A0A2T2N418</accession>
<dbReference type="Pfam" id="PF00690">
    <property type="entry name" value="Cation_ATPase_N"/>
    <property type="match status" value="1"/>
</dbReference>
<dbReference type="SUPFAM" id="SSF81665">
    <property type="entry name" value="Calcium ATPase, transmembrane domain M"/>
    <property type="match status" value="1"/>
</dbReference>
<dbReference type="InterPro" id="IPR044492">
    <property type="entry name" value="P_typ_ATPase_HD_dom"/>
</dbReference>
<feature type="transmembrane region" description="Helical" evidence="17">
    <location>
        <begin position="387"/>
        <end position="408"/>
    </location>
</feature>
<dbReference type="PROSITE" id="PS00154">
    <property type="entry name" value="ATPASE_E1_E2"/>
    <property type="match status" value="1"/>
</dbReference>
<keyword evidence="13 17" id="KW-0406">Ion transport</keyword>
<keyword evidence="6" id="KW-0479">Metal-binding</keyword>
<evidence type="ECO:0000256" key="10">
    <source>
        <dbReference type="ARBA" id="ARBA00022842"/>
    </source>
</evidence>
<feature type="region of interest" description="Disordered" evidence="18">
    <location>
        <begin position="1"/>
        <end position="39"/>
    </location>
</feature>
<dbReference type="EC" id="7.2.2.10" evidence="17"/>
<keyword evidence="7 17" id="KW-0547">Nucleotide-binding</keyword>
<evidence type="ECO:0000256" key="18">
    <source>
        <dbReference type="SAM" id="MobiDB-lite"/>
    </source>
</evidence>